<dbReference type="PANTHER" id="PTHR11472">
    <property type="entry name" value="DNA REPAIR DEAD HELICASE RAD3/XP-D SUBFAMILY MEMBER"/>
    <property type="match status" value="1"/>
</dbReference>
<evidence type="ECO:0000256" key="5">
    <source>
        <dbReference type="ARBA" id="ARBA00038058"/>
    </source>
</evidence>
<comment type="catalytic activity">
    <reaction evidence="7">
        <text>ATP + H2O = ADP + phosphate + H(+)</text>
        <dbReference type="Rhea" id="RHEA:13065"/>
        <dbReference type="ChEBI" id="CHEBI:15377"/>
        <dbReference type="ChEBI" id="CHEBI:15378"/>
        <dbReference type="ChEBI" id="CHEBI:30616"/>
        <dbReference type="ChEBI" id="CHEBI:43474"/>
        <dbReference type="ChEBI" id="CHEBI:456216"/>
        <dbReference type="EC" id="5.6.2.3"/>
    </reaction>
</comment>
<dbReference type="PANTHER" id="PTHR11472:SF34">
    <property type="entry name" value="REGULATOR OF TELOMERE ELONGATION HELICASE 1"/>
    <property type="match status" value="1"/>
</dbReference>
<dbReference type="SMART" id="SM00491">
    <property type="entry name" value="HELICc2"/>
    <property type="match status" value="1"/>
</dbReference>
<name>A0ABN1D9C2_SACER</name>
<proteinExistence type="inferred from homology"/>
<evidence type="ECO:0000256" key="8">
    <source>
        <dbReference type="SAM" id="MobiDB-lite"/>
    </source>
</evidence>
<feature type="domain" description="Helicase ATP-binding" evidence="9">
    <location>
        <begin position="62"/>
        <end position="351"/>
    </location>
</feature>
<keyword evidence="4" id="KW-0067">ATP-binding</keyword>
<dbReference type="SUPFAM" id="SSF52540">
    <property type="entry name" value="P-loop containing nucleoside triphosphate hydrolases"/>
    <property type="match status" value="1"/>
</dbReference>
<dbReference type="InterPro" id="IPR011545">
    <property type="entry name" value="DEAD/DEAH_box_helicase_dom"/>
</dbReference>
<dbReference type="Pfam" id="PF00270">
    <property type="entry name" value="DEAD"/>
    <property type="match status" value="1"/>
</dbReference>
<dbReference type="GO" id="GO:0004386">
    <property type="term" value="F:helicase activity"/>
    <property type="evidence" value="ECO:0007669"/>
    <property type="project" value="UniProtKB-KW"/>
</dbReference>
<comment type="caution">
    <text evidence="10">The sequence shown here is derived from an EMBL/GenBank/DDBJ whole genome shotgun (WGS) entry which is preliminary data.</text>
</comment>
<comment type="cofactor">
    <cofactor evidence="1">
        <name>[4Fe-4S] cluster</name>
        <dbReference type="ChEBI" id="CHEBI:49883"/>
    </cofactor>
</comment>
<dbReference type="Pfam" id="PF13307">
    <property type="entry name" value="Helicase_C_2"/>
    <property type="match status" value="1"/>
</dbReference>
<accession>A0ABN1D9C2</accession>
<reference evidence="10 11" key="1">
    <citation type="journal article" date="2019" name="Int. J. Syst. Evol. Microbiol.">
        <title>The Global Catalogue of Microorganisms (GCM) 10K type strain sequencing project: providing services to taxonomists for standard genome sequencing and annotation.</title>
        <authorList>
            <consortium name="The Broad Institute Genomics Platform"/>
            <consortium name="The Broad Institute Genome Sequencing Center for Infectious Disease"/>
            <person name="Wu L."/>
            <person name="Ma J."/>
        </authorList>
    </citation>
    <scope>NUCLEOTIDE SEQUENCE [LARGE SCALE GENOMIC DNA]</scope>
    <source>
        <strain evidence="10 11">JCM 10303</strain>
    </source>
</reference>
<evidence type="ECO:0000256" key="6">
    <source>
        <dbReference type="ARBA" id="ARBA00044969"/>
    </source>
</evidence>
<sequence length="723" mass="77518">MPASVPQRGSVPRWSDPNAFDPDEHDELPPEIAADVAEPSNEVRRSSGRRGGGVPSLRALMEIAVAAVGGTERTGQSQMAEAVEHSIRSGEHLAVQAGTGTGKSLAYLVPAIRHAVAEETTVIVSTATIALQRQLVDRDLPRLATALTDALGRAPKFAILKGRRNYLCLNRVDGGAPEEPDEGALFDPFAASALERQVKRLREWSSETETGDRDELVPGVTDQAWRQVSVTAKECLGAHRCPVGTDCFAERARAEAGRADVVVTNHALLAIDALDDRPILPEHDVVMVDEAHDLVDRVTSAATGELTAGSVKLAARRCGRAIDQEIADRLDEAGEGLDAVLQDAQPRRLEELPRDLGGALAATRDAAAACVTALGPERKEDVEGSTARKLALALTEDVHDTAVRVLEAFDEEDDRRRDVVWVAADPNRPPTVRVAPLGVGGLLRERLFGQRTTVLTSATLALGGSFDTLARQWGLPPEQRARKAEGAATDKEVPSDDGGPKWTGLDVGSPFEHQRSGILYIARHLPQPGRDGLPPQYLDELTELVRAAGGRTLGLFSSMRAARQASEELRQRLDTPVLCQGEDSTALLVTKFADDPRTSLFGTLSLWQGVDVPGQSLQLVVMDRIPFPRPDDPLASARQKAVSEHGGNGFLTIAGTHAALLLAQGAGRLLRSIDDRGVIAVLDPRLATARYGGFLRASLPPFWTTHDPEVVRGALRRLDAAAS</sequence>
<comment type="similarity">
    <text evidence="5">Belongs to the helicase family. DinG subfamily.</text>
</comment>
<dbReference type="Gene3D" id="3.40.50.300">
    <property type="entry name" value="P-loop containing nucleotide triphosphate hydrolases"/>
    <property type="match status" value="2"/>
</dbReference>
<dbReference type="EMBL" id="BAAAGS010000027">
    <property type="protein sequence ID" value="GAA0536848.1"/>
    <property type="molecule type" value="Genomic_DNA"/>
</dbReference>
<dbReference type="PROSITE" id="PS51193">
    <property type="entry name" value="HELICASE_ATP_BIND_2"/>
    <property type="match status" value="1"/>
</dbReference>
<keyword evidence="2" id="KW-0547">Nucleotide-binding</keyword>
<dbReference type="InterPro" id="IPR014013">
    <property type="entry name" value="Helic_SF1/SF2_ATP-bd_DinG/Rad3"/>
</dbReference>
<evidence type="ECO:0000256" key="7">
    <source>
        <dbReference type="ARBA" id="ARBA00048954"/>
    </source>
</evidence>
<dbReference type="EC" id="5.6.2.3" evidence="6"/>
<dbReference type="InterPro" id="IPR045028">
    <property type="entry name" value="DinG/Rad3-like"/>
</dbReference>
<evidence type="ECO:0000313" key="11">
    <source>
        <dbReference type="Proteomes" id="UP001500729"/>
    </source>
</evidence>
<dbReference type="Proteomes" id="UP001500729">
    <property type="component" value="Unassembled WGS sequence"/>
</dbReference>
<protein>
    <recommendedName>
        <fullName evidence="6">DNA 5'-3' helicase</fullName>
        <ecNumber evidence="6">5.6.2.3</ecNumber>
    </recommendedName>
</protein>
<organism evidence="10 11">
    <name type="scientific">Saccharopolyspora erythraea</name>
    <name type="common">Streptomyces erythraeus</name>
    <dbReference type="NCBI Taxonomy" id="1836"/>
    <lineage>
        <taxon>Bacteria</taxon>
        <taxon>Bacillati</taxon>
        <taxon>Actinomycetota</taxon>
        <taxon>Actinomycetes</taxon>
        <taxon>Pseudonocardiales</taxon>
        <taxon>Pseudonocardiaceae</taxon>
        <taxon>Saccharopolyspora</taxon>
    </lineage>
</organism>
<evidence type="ECO:0000256" key="3">
    <source>
        <dbReference type="ARBA" id="ARBA00022801"/>
    </source>
</evidence>
<keyword evidence="11" id="KW-1185">Reference proteome</keyword>
<dbReference type="InterPro" id="IPR027417">
    <property type="entry name" value="P-loop_NTPase"/>
</dbReference>
<evidence type="ECO:0000256" key="1">
    <source>
        <dbReference type="ARBA" id="ARBA00001966"/>
    </source>
</evidence>
<dbReference type="SMART" id="SM00487">
    <property type="entry name" value="DEXDc"/>
    <property type="match status" value="1"/>
</dbReference>
<dbReference type="InterPro" id="IPR006555">
    <property type="entry name" value="ATP-dep_Helicase_C"/>
</dbReference>
<dbReference type="InterPro" id="IPR014001">
    <property type="entry name" value="Helicase_ATP-bd"/>
</dbReference>
<keyword evidence="3" id="KW-0378">Hydrolase</keyword>
<feature type="compositionally biased region" description="Basic and acidic residues" evidence="8">
    <location>
        <begin position="479"/>
        <end position="494"/>
    </location>
</feature>
<feature type="region of interest" description="Disordered" evidence="8">
    <location>
        <begin position="478"/>
        <end position="507"/>
    </location>
</feature>
<evidence type="ECO:0000259" key="9">
    <source>
        <dbReference type="PROSITE" id="PS51193"/>
    </source>
</evidence>
<evidence type="ECO:0000256" key="2">
    <source>
        <dbReference type="ARBA" id="ARBA00022741"/>
    </source>
</evidence>
<feature type="region of interest" description="Disordered" evidence="8">
    <location>
        <begin position="1"/>
        <end position="52"/>
    </location>
</feature>
<gene>
    <name evidence="10" type="ORF">GCM10009533_40080</name>
</gene>
<evidence type="ECO:0000256" key="4">
    <source>
        <dbReference type="ARBA" id="ARBA00022840"/>
    </source>
</evidence>
<evidence type="ECO:0000313" key="10">
    <source>
        <dbReference type="EMBL" id="GAA0536848.1"/>
    </source>
</evidence>
<keyword evidence="10" id="KW-0347">Helicase</keyword>